<dbReference type="Pfam" id="PF08852">
    <property type="entry name" value="DUF1822"/>
    <property type="match status" value="1"/>
</dbReference>
<reference evidence="2" key="1">
    <citation type="submission" date="2016-10" db="EMBL/GenBank/DDBJ databases">
        <title>Comparative genomics uncovers the prolific and rare metabolic potential of the cyanobacterial genus Moorea.</title>
        <authorList>
            <person name="Leao T."/>
            <person name="Castelao G."/>
            <person name="Korobeynikov A."/>
            <person name="Monroe E.A."/>
            <person name="Podell S."/>
            <person name="Glukhov E."/>
            <person name="Allen E."/>
            <person name="Gerwick W.H."/>
            <person name="Gerwick L."/>
        </authorList>
    </citation>
    <scope>NUCLEOTIDE SEQUENCE [LARGE SCALE GENOMIC DNA]</scope>
    <source>
        <strain evidence="2">JHB</strain>
    </source>
</reference>
<accession>A0A1D9G374</accession>
<sequence length="80" mass="9235">MELIPTNPEKVEIYLQLYPAGDSTYLPPSLQVVVLNKSETRCMEEEARSADYWLQLYFDVQLTERFSVRLALGQIGFGVY</sequence>
<dbReference type="Proteomes" id="UP000176944">
    <property type="component" value="Chromosome"/>
</dbReference>
<evidence type="ECO:0000313" key="1">
    <source>
        <dbReference type="EMBL" id="AOY81975.1"/>
    </source>
</evidence>
<protein>
    <recommendedName>
        <fullName evidence="3">DUF1822 domain-containing protein</fullName>
    </recommendedName>
</protein>
<proteinExistence type="predicted"/>
<evidence type="ECO:0008006" key="3">
    <source>
        <dbReference type="Google" id="ProtNLM"/>
    </source>
</evidence>
<name>A0A1D9G374_MOOP1</name>
<gene>
    <name evidence="1" type="ORF">BJP36_20780</name>
</gene>
<dbReference type="AlphaFoldDB" id="A0A1D9G374"/>
<evidence type="ECO:0000313" key="2">
    <source>
        <dbReference type="Proteomes" id="UP000176944"/>
    </source>
</evidence>
<organism evidence="1 2">
    <name type="scientific">Moorena producens (strain JHB)</name>
    <dbReference type="NCBI Taxonomy" id="1454205"/>
    <lineage>
        <taxon>Bacteria</taxon>
        <taxon>Bacillati</taxon>
        <taxon>Cyanobacteriota</taxon>
        <taxon>Cyanophyceae</taxon>
        <taxon>Coleofasciculales</taxon>
        <taxon>Coleofasciculaceae</taxon>
        <taxon>Moorena</taxon>
    </lineage>
</organism>
<dbReference type="InterPro" id="IPR014951">
    <property type="entry name" value="DUF1822"/>
</dbReference>
<dbReference type="EMBL" id="CP017708">
    <property type="protein sequence ID" value="AOY81975.1"/>
    <property type="molecule type" value="Genomic_DNA"/>
</dbReference>